<reference evidence="1" key="1">
    <citation type="submission" date="2020-07" db="EMBL/GenBank/DDBJ databases">
        <title>Multicomponent nature underlies the extraordinary mechanical properties of spider dragline silk.</title>
        <authorList>
            <person name="Kono N."/>
            <person name="Nakamura H."/>
            <person name="Mori M."/>
            <person name="Yoshida Y."/>
            <person name="Ohtoshi R."/>
            <person name="Malay A.D."/>
            <person name="Moran D.A.P."/>
            <person name="Tomita M."/>
            <person name="Numata K."/>
            <person name="Arakawa K."/>
        </authorList>
    </citation>
    <scope>NUCLEOTIDE SEQUENCE</scope>
</reference>
<evidence type="ECO:0000313" key="1">
    <source>
        <dbReference type="EMBL" id="GFQ69920.1"/>
    </source>
</evidence>
<sequence>MHSNVDRDCKWTIEEKPEASIFPSQTNKPKQNHPFSMAFPNSILKMNNFEDVFSRKDPTYECHQVKFFIFENGIRLGESVSQLLIAIRKKPRPLENDFQSRAKGIWTAVKRCENTTHDPTSSFVRHPCPVF</sequence>
<comment type="caution">
    <text evidence="1">The sequence shown here is derived from an EMBL/GenBank/DDBJ whole genome shotgun (WGS) entry which is preliminary data.</text>
</comment>
<name>A0A8X6KA47_TRICU</name>
<gene>
    <name evidence="1" type="ORF">TNCT_616251</name>
</gene>
<protein>
    <submittedName>
        <fullName evidence="1">Uncharacterized protein</fullName>
    </submittedName>
</protein>
<evidence type="ECO:0000313" key="2">
    <source>
        <dbReference type="Proteomes" id="UP000887116"/>
    </source>
</evidence>
<dbReference type="Proteomes" id="UP000887116">
    <property type="component" value="Unassembled WGS sequence"/>
</dbReference>
<organism evidence="1 2">
    <name type="scientific">Trichonephila clavata</name>
    <name type="common">Joro spider</name>
    <name type="synonym">Nephila clavata</name>
    <dbReference type="NCBI Taxonomy" id="2740835"/>
    <lineage>
        <taxon>Eukaryota</taxon>
        <taxon>Metazoa</taxon>
        <taxon>Ecdysozoa</taxon>
        <taxon>Arthropoda</taxon>
        <taxon>Chelicerata</taxon>
        <taxon>Arachnida</taxon>
        <taxon>Araneae</taxon>
        <taxon>Araneomorphae</taxon>
        <taxon>Entelegynae</taxon>
        <taxon>Araneoidea</taxon>
        <taxon>Nephilidae</taxon>
        <taxon>Trichonephila</taxon>
    </lineage>
</organism>
<dbReference type="AlphaFoldDB" id="A0A8X6KA47"/>
<keyword evidence="2" id="KW-1185">Reference proteome</keyword>
<dbReference type="EMBL" id="BMAO01010854">
    <property type="protein sequence ID" value="GFQ69920.1"/>
    <property type="molecule type" value="Genomic_DNA"/>
</dbReference>
<proteinExistence type="predicted"/>
<accession>A0A8X6KA47</accession>